<evidence type="ECO:0000256" key="1">
    <source>
        <dbReference type="SAM" id="MobiDB-lite"/>
    </source>
</evidence>
<feature type="transmembrane region" description="Helical" evidence="2">
    <location>
        <begin position="506"/>
        <end position="536"/>
    </location>
</feature>
<gene>
    <name evidence="3" type="ORF">BN869_000011042_1</name>
</gene>
<accession>A0A0B7KD06</accession>
<evidence type="ECO:0000313" key="3">
    <source>
        <dbReference type="EMBL" id="CEO54984.1"/>
    </source>
</evidence>
<evidence type="ECO:0000256" key="2">
    <source>
        <dbReference type="SAM" id="Phobius"/>
    </source>
</evidence>
<feature type="region of interest" description="Disordered" evidence="1">
    <location>
        <begin position="1"/>
        <end position="27"/>
    </location>
</feature>
<reference evidence="3" key="1">
    <citation type="submission" date="2015-01" db="EMBL/GenBank/DDBJ databases">
        <authorList>
            <person name="Durling Mikael"/>
        </authorList>
    </citation>
    <scope>NUCLEOTIDE SEQUENCE</scope>
</reference>
<organism evidence="3">
    <name type="scientific">Bionectria ochroleuca</name>
    <name type="common">Gliocladium roseum</name>
    <dbReference type="NCBI Taxonomy" id="29856"/>
    <lineage>
        <taxon>Eukaryota</taxon>
        <taxon>Fungi</taxon>
        <taxon>Dikarya</taxon>
        <taxon>Ascomycota</taxon>
        <taxon>Pezizomycotina</taxon>
        <taxon>Sordariomycetes</taxon>
        <taxon>Hypocreomycetidae</taxon>
        <taxon>Hypocreales</taxon>
        <taxon>Bionectriaceae</taxon>
        <taxon>Clonostachys</taxon>
    </lineage>
</organism>
<name>A0A0B7KD06_BIOOC</name>
<sequence length="542" mass="62224">MSPNVISTPDLEKQFDESDRSRRHPEGPWWQMSRCNFRTTTGFLSLRSRKTTDEASNQSITTHQNLRDQALNTLFGLPPAHLTEWEGLHAFLYHMETCFRDLLDTRFAFIWKLMGQEQPSDPVLVWAWCFFVLDAFKASKDPDPSIDKIGRKILETARGPMARRGDRCEPNYVEKTHMLQAIFAILCWTSATLKPIIGDDAMHLSYKLTNPEFDEEGNVRLESVLFASNCSRIYSSSQLRRPASLMFHTYRLQVTTNASRGEGIFTGLDLQPPGNNFEDMLYEPSLTFDSLHMIGRVGIKWVDTLTAHLSFNRHTRELSVYRYPSFCVAKILSKEKVEAIESITNKLLPPQFIDTLDNPAMIYREILLTYRLLFGQSRKSRKLLTKLFEKSSPNRTATNTSLDGEPVPVDRVDQFLKTLCTAPLHTQRRFLGLPLSRKTGPHISGDIFPISALSMADELIESNTYSARDDFPVFGQRLLALQRYNRRHQPSKITDLWRNRQNPLQWYTFWAVLVVGGSGLLLTILQLIIGVLQLVYTIRPVK</sequence>
<dbReference type="AlphaFoldDB" id="A0A0B7KD06"/>
<proteinExistence type="predicted"/>
<keyword evidence="2" id="KW-0812">Transmembrane</keyword>
<keyword evidence="2" id="KW-0472">Membrane</keyword>
<dbReference type="EMBL" id="CDPU01000047">
    <property type="protein sequence ID" value="CEO54984.1"/>
    <property type="molecule type" value="Genomic_DNA"/>
</dbReference>
<protein>
    <submittedName>
        <fullName evidence="3">Uncharacterized protein</fullName>
    </submittedName>
</protein>
<feature type="compositionally biased region" description="Basic and acidic residues" evidence="1">
    <location>
        <begin position="10"/>
        <end position="26"/>
    </location>
</feature>
<keyword evidence="2" id="KW-1133">Transmembrane helix</keyword>